<dbReference type="KEGG" id="tpsc:RBB77_18195"/>
<organism evidence="1">
    <name type="scientific">Tunturiibacter psychrotolerans</name>
    <dbReference type="NCBI Taxonomy" id="3069686"/>
    <lineage>
        <taxon>Bacteria</taxon>
        <taxon>Pseudomonadati</taxon>
        <taxon>Acidobacteriota</taxon>
        <taxon>Terriglobia</taxon>
        <taxon>Terriglobales</taxon>
        <taxon>Acidobacteriaceae</taxon>
        <taxon>Tunturiibacter</taxon>
    </lineage>
</organism>
<evidence type="ECO:0008006" key="2">
    <source>
        <dbReference type="Google" id="ProtNLM"/>
    </source>
</evidence>
<gene>
    <name evidence="1" type="ORF">RBB77_18195</name>
</gene>
<protein>
    <recommendedName>
        <fullName evidence="2">Acyl-CoA dehydrogenase</fullName>
    </recommendedName>
</protein>
<dbReference type="Gene3D" id="2.40.110.10">
    <property type="entry name" value="Butyryl-CoA Dehydrogenase, subunit A, domain 2"/>
    <property type="match status" value="1"/>
</dbReference>
<dbReference type="EMBL" id="CP132942">
    <property type="protein sequence ID" value="XCB32353.1"/>
    <property type="molecule type" value="Genomic_DNA"/>
</dbReference>
<reference evidence="1" key="1">
    <citation type="submission" date="2023-08" db="EMBL/GenBank/DDBJ databases">
        <authorList>
            <person name="Messyasz A."/>
            <person name="Mannisto M.K."/>
            <person name="Kerkhof L.J."/>
            <person name="Haggblom M."/>
        </authorList>
    </citation>
    <scope>NUCLEOTIDE SEQUENCE</scope>
    <source>
        <strain evidence="1">X5P6</strain>
    </source>
</reference>
<dbReference type="SUPFAM" id="SSF56645">
    <property type="entry name" value="Acyl-CoA dehydrogenase NM domain-like"/>
    <property type="match status" value="1"/>
</dbReference>
<reference evidence="1" key="2">
    <citation type="journal article" date="2024" name="Environ. Microbiol.">
        <title>Genome analysis and description of Tunturibacter gen. nov. expands the diversity of Terriglobia in tundra soils.</title>
        <authorList>
            <person name="Messyasz A."/>
            <person name="Mannisto M.K."/>
            <person name="Kerkhof L.J."/>
            <person name="Haggblom M.M."/>
        </authorList>
    </citation>
    <scope>NUCLEOTIDE SEQUENCE</scope>
    <source>
        <strain evidence="1">X5P6</strain>
    </source>
</reference>
<dbReference type="GO" id="GO:0016627">
    <property type="term" value="F:oxidoreductase activity, acting on the CH-CH group of donors"/>
    <property type="evidence" value="ECO:0007669"/>
    <property type="project" value="InterPro"/>
</dbReference>
<accession>A0AAU7ZMB0</accession>
<sequence>MKRPELISRLRTLVAEDLPLPGGGATPLRHQRLMEIGREDLTLARLAEAHWDAVAILAEAGRQPLANKLYGVWASEKPGEALELKSGASGMTISGSKMFCSGAGLVDRALVTVGIPMNLLVEIDLRRNAANTQFDGTAWKTRAFSETNTSNATFEDATVTEADVIGDPGWYTDRPGFWHGACGPAACWAGGAIGLVDFAMRQKRDDTHTLSHLGAMFASSWGLKSYLDQAGREIDADPKDGDEAEIRALSLRHLIEQLCTDVLRRIPRAFGPYPLAMDEPVSLRYQELDLYLRQSHAERDLDRLGTRLRQLKHRSQSF</sequence>
<name>A0AAU7ZMB0_9BACT</name>
<dbReference type="InterPro" id="IPR009100">
    <property type="entry name" value="AcylCoA_DH/oxidase_NM_dom_sf"/>
</dbReference>
<dbReference type="InterPro" id="IPR046373">
    <property type="entry name" value="Acyl-CoA_Oxase/DH_mid-dom_sf"/>
</dbReference>
<dbReference type="AlphaFoldDB" id="A0AAU7ZMB0"/>
<evidence type="ECO:0000313" key="1">
    <source>
        <dbReference type="EMBL" id="XCB32353.1"/>
    </source>
</evidence>
<proteinExistence type="predicted"/>
<dbReference type="RefSeq" id="WP_353063196.1">
    <property type="nucleotide sequence ID" value="NZ_CP132942.1"/>
</dbReference>